<dbReference type="EMBL" id="JBHLWI010000040">
    <property type="protein sequence ID" value="MFC0263910.1"/>
    <property type="molecule type" value="Genomic_DNA"/>
</dbReference>
<evidence type="ECO:0000256" key="1">
    <source>
        <dbReference type="ARBA" id="ARBA00004651"/>
    </source>
</evidence>
<protein>
    <submittedName>
        <fullName evidence="7">Oligosaccharide flippase family protein</fullName>
    </submittedName>
</protein>
<feature type="transmembrane region" description="Helical" evidence="6">
    <location>
        <begin position="137"/>
        <end position="158"/>
    </location>
</feature>
<accession>A0ABV6FXB3</accession>
<evidence type="ECO:0000313" key="7">
    <source>
        <dbReference type="EMBL" id="MFC0263910.1"/>
    </source>
</evidence>
<evidence type="ECO:0000313" key="8">
    <source>
        <dbReference type="Proteomes" id="UP001589797"/>
    </source>
</evidence>
<evidence type="ECO:0000256" key="2">
    <source>
        <dbReference type="ARBA" id="ARBA00022475"/>
    </source>
</evidence>
<keyword evidence="4 6" id="KW-1133">Transmembrane helix</keyword>
<proteinExistence type="predicted"/>
<reference evidence="7 8" key="1">
    <citation type="submission" date="2024-09" db="EMBL/GenBank/DDBJ databases">
        <authorList>
            <person name="Sun Q."/>
            <person name="Mori K."/>
        </authorList>
    </citation>
    <scope>NUCLEOTIDE SEQUENCE [LARGE SCALE GENOMIC DNA]</scope>
    <source>
        <strain evidence="7 8">CCM 7650</strain>
    </source>
</reference>
<gene>
    <name evidence="7" type="ORF">ACFFIP_14550</name>
</gene>
<dbReference type="InterPro" id="IPR050833">
    <property type="entry name" value="Poly_Biosynth_Transport"/>
</dbReference>
<feature type="transmembrane region" description="Helical" evidence="6">
    <location>
        <begin position="404"/>
        <end position="426"/>
    </location>
</feature>
<feature type="transmembrane region" description="Helical" evidence="6">
    <location>
        <begin position="167"/>
        <end position="186"/>
    </location>
</feature>
<feature type="transmembrane region" description="Helical" evidence="6">
    <location>
        <begin position="192"/>
        <end position="210"/>
    </location>
</feature>
<keyword evidence="3 6" id="KW-0812">Transmembrane</keyword>
<feature type="transmembrane region" description="Helical" evidence="6">
    <location>
        <begin position="98"/>
        <end position="117"/>
    </location>
</feature>
<dbReference type="PANTHER" id="PTHR30250">
    <property type="entry name" value="PST FAMILY PREDICTED COLANIC ACID TRANSPORTER"/>
    <property type="match status" value="1"/>
</dbReference>
<evidence type="ECO:0000256" key="5">
    <source>
        <dbReference type="ARBA" id="ARBA00023136"/>
    </source>
</evidence>
<sequence>MLKTKAKEIKSKMLSSRLLKDSFWSLLGSVVGRGLALVAGIVVARFLGKDLFGEYGMIRNTILTIGIFSTFGLGYTATKYVAEYKNRQQELIPIFNRYAIRITLIFSGFMAVLLFAFADYLASGILEAAHLAMPLRILSALIIFNGLTTTQTGIIAGLGDFKELAKINAYVGGITFFFSVALTYYFSLEGALMALLLAQVINWGMNYQLVRKKTRAFNEEKVQLDKRFYKEILQFSSPIALREGIYSMSSWLISLSIISFTNYGELGLYSAATQWNAIVLFIPGILNNVVLSHLSFNSKELNKFNSIVNRIIFVNFTSTFTIIIFVLIFSRFIENTYGKSFEGLSVLISISVFCSLFISISGVLVQSFISMGKNWLMLYLSIFREFGILFLGILLIYFETFDGAKAIIVSSLMFNFLYFLTTYIIYKLLIKNKKDLHISFKKGSLSIDSQS</sequence>
<name>A0ABV6FXB3_9BACT</name>
<feature type="transmembrane region" description="Helical" evidence="6">
    <location>
        <begin position="58"/>
        <end position="77"/>
    </location>
</feature>
<evidence type="ECO:0000256" key="6">
    <source>
        <dbReference type="SAM" id="Phobius"/>
    </source>
</evidence>
<feature type="transmembrane region" description="Helical" evidence="6">
    <location>
        <begin position="275"/>
        <end position="296"/>
    </location>
</feature>
<keyword evidence="2" id="KW-1003">Cell membrane</keyword>
<feature type="transmembrane region" description="Helical" evidence="6">
    <location>
        <begin position="344"/>
        <end position="365"/>
    </location>
</feature>
<feature type="transmembrane region" description="Helical" evidence="6">
    <location>
        <begin position="377"/>
        <end position="398"/>
    </location>
</feature>
<keyword evidence="5 6" id="KW-0472">Membrane</keyword>
<dbReference type="PANTHER" id="PTHR30250:SF11">
    <property type="entry name" value="O-ANTIGEN TRANSPORTER-RELATED"/>
    <property type="match status" value="1"/>
</dbReference>
<keyword evidence="8" id="KW-1185">Reference proteome</keyword>
<dbReference type="Pfam" id="PF01943">
    <property type="entry name" value="Polysacc_synt"/>
    <property type="match status" value="1"/>
</dbReference>
<feature type="transmembrane region" description="Helical" evidence="6">
    <location>
        <begin position="21"/>
        <end position="46"/>
    </location>
</feature>
<comment type="subcellular location">
    <subcellularLocation>
        <location evidence="1">Cell membrane</location>
        <topology evidence="1">Multi-pass membrane protein</topology>
    </subcellularLocation>
</comment>
<feature type="transmembrane region" description="Helical" evidence="6">
    <location>
        <begin position="308"/>
        <end position="332"/>
    </location>
</feature>
<dbReference type="InterPro" id="IPR002797">
    <property type="entry name" value="Polysacc_synth"/>
</dbReference>
<evidence type="ECO:0000256" key="4">
    <source>
        <dbReference type="ARBA" id="ARBA00022989"/>
    </source>
</evidence>
<evidence type="ECO:0000256" key="3">
    <source>
        <dbReference type="ARBA" id="ARBA00022692"/>
    </source>
</evidence>
<dbReference type="RefSeq" id="WP_382388417.1">
    <property type="nucleotide sequence ID" value="NZ_JBHLWI010000040.1"/>
</dbReference>
<dbReference type="Proteomes" id="UP001589797">
    <property type="component" value="Unassembled WGS sequence"/>
</dbReference>
<feature type="transmembrane region" description="Helical" evidence="6">
    <location>
        <begin position="244"/>
        <end position="263"/>
    </location>
</feature>
<comment type="caution">
    <text evidence="7">The sequence shown here is derived from an EMBL/GenBank/DDBJ whole genome shotgun (WGS) entry which is preliminary data.</text>
</comment>
<organism evidence="7 8">
    <name type="scientific">Fontibacter flavus</name>
    <dbReference type="NCBI Taxonomy" id="654838"/>
    <lineage>
        <taxon>Bacteria</taxon>
        <taxon>Pseudomonadati</taxon>
        <taxon>Bacteroidota</taxon>
        <taxon>Cytophagia</taxon>
        <taxon>Cytophagales</taxon>
        <taxon>Cyclobacteriaceae</taxon>
        <taxon>Fontibacter</taxon>
    </lineage>
</organism>